<name>A0A4U5M1W9_STECR</name>
<evidence type="ECO:0000313" key="2">
    <source>
        <dbReference type="Proteomes" id="UP000298663"/>
    </source>
</evidence>
<accession>A0A4U5M1W9</accession>
<proteinExistence type="predicted"/>
<reference evidence="1 2" key="1">
    <citation type="journal article" date="2015" name="Genome Biol.">
        <title>Comparative genomics of Steinernema reveals deeply conserved gene regulatory networks.</title>
        <authorList>
            <person name="Dillman A.R."/>
            <person name="Macchietto M."/>
            <person name="Porter C.F."/>
            <person name="Rogers A."/>
            <person name="Williams B."/>
            <person name="Antoshechkin I."/>
            <person name="Lee M.M."/>
            <person name="Goodwin Z."/>
            <person name="Lu X."/>
            <person name="Lewis E.E."/>
            <person name="Goodrich-Blair H."/>
            <person name="Stock S.P."/>
            <person name="Adams B.J."/>
            <person name="Sternberg P.W."/>
            <person name="Mortazavi A."/>
        </authorList>
    </citation>
    <scope>NUCLEOTIDE SEQUENCE [LARGE SCALE GENOMIC DNA]</scope>
    <source>
        <strain evidence="1 2">ALL</strain>
    </source>
</reference>
<dbReference type="Proteomes" id="UP000298663">
    <property type="component" value="Unassembled WGS sequence"/>
</dbReference>
<sequence length="81" mass="9179">MAQIQIFLFLMTPYYVAMRTVILFETRLMGATEELLALLNVSLNGTLMMDTVLALNRMKNIGSINYPKAIQLYKSKYGLLG</sequence>
<protein>
    <submittedName>
        <fullName evidence="1">Uncharacterized protein</fullName>
    </submittedName>
</protein>
<comment type="caution">
    <text evidence="1">The sequence shown here is derived from an EMBL/GenBank/DDBJ whole genome shotgun (WGS) entry which is preliminary data.</text>
</comment>
<gene>
    <name evidence="1" type="ORF">L596_026621</name>
</gene>
<keyword evidence="2" id="KW-1185">Reference proteome</keyword>
<dbReference type="AlphaFoldDB" id="A0A4U5M1W9"/>
<reference evidence="1 2" key="2">
    <citation type="journal article" date="2019" name="G3 (Bethesda)">
        <title>Hybrid Assembly of the Genome of the Entomopathogenic Nematode Steinernema carpocapsae Identifies the X-Chromosome.</title>
        <authorList>
            <person name="Serra L."/>
            <person name="Macchietto M."/>
            <person name="Macias-Munoz A."/>
            <person name="McGill C.J."/>
            <person name="Rodriguez I.M."/>
            <person name="Rodriguez B."/>
            <person name="Murad R."/>
            <person name="Mortazavi A."/>
        </authorList>
    </citation>
    <scope>NUCLEOTIDE SEQUENCE [LARGE SCALE GENOMIC DNA]</scope>
    <source>
        <strain evidence="1 2">ALL</strain>
    </source>
</reference>
<evidence type="ECO:0000313" key="1">
    <source>
        <dbReference type="EMBL" id="TKR62699.1"/>
    </source>
</evidence>
<organism evidence="1 2">
    <name type="scientific">Steinernema carpocapsae</name>
    <name type="common">Entomopathogenic nematode</name>
    <dbReference type="NCBI Taxonomy" id="34508"/>
    <lineage>
        <taxon>Eukaryota</taxon>
        <taxon>Metazoa</taxon>
        <taxon>Ecdysozoa</taxon>
        <taxon>Nematoda</taxon>
        <taxon>Chromadorea</taxon>
        <taxon>Rhabditida</taxon>
        <taxon>Tylenchina</taxon>
        <taxon>Panagrolaimomorpha</taxon>
        <taxon>Strongyloidoidea</taxon>
        <taxon>Steinernematidae</taxon>
        <taxon>Steinernema</taxon>
    </lineage>
</organism>
<dbReference type="EMBL" id="AZBU02000010">
    <property type="protein sequence ID" value="TKR62699.1"/>
    <property type="molecule type" value="Genomic_DNA"/>
</dbReference>